<protein>
    <recommendedName>
        <fullName evidence="4">PASTA domain-containing protein</fullName>
    </recommendedName>
</protein>
<keyword evidence="1" id="KW-0472">Membrane</keyword>
<dbReference type="EMBL" id="FNVT01000021">
    <property type="protein sequence ID" value="SEH01685.1"/>
    <property type="molecule type" value="Genomic_DNA"/>
</dbReference>
<evidence type="ECO:0008006" key="4">
    <source>
        <dbReference type="Google" id="ProtNLM"/>
    </source>
</evidence>
<reference evidence="2 3" key="1">
    <citation type="submission" date="2016-10" db="EMBL/GenBank/DDBJ databases">
        <authorList>
            <person name="de Groot N.N."/>
        </authorList>
    </citation>
    <scope>NUCLEOTIDE SEQUENCE [LARGE SCALE GENOMIC DNA]</scope>
    <source>
        <strain evidence="2 3">CGMCC 4.7037</strain>
    </source>
</reference>
<organism evidence="2 3">
    <name type="scientific">Nonomuraea solani</name>
    <dbReference type="NCBI Taxonomy" id="1144553"/>
    <lineage>
        <taxon>Bacteria</taxon>
        <taxon>Bacillati</taxon>
        <taxon>Actinomycetota</taxon>
        <taxon>Actinomycetes</taxon>
        <taxon>Streptosporangiales</taxon>
        <taxon>Streptosporangiaceae</taxon>
        <taxon>Nonomuraea</taxon>
    </lineage>
</organism>
<dbReference type="Proteomes" id="UP000236732">
    <property type="component" value="Unassembled WGS sequence"/>
</dbReference>
<feature type="transmembrane region" description="Helical" evidence="1">
    <location>
        <begin position="51"/>
        <end position="70"/>
    </location>
</feature>
<evidence type="ECO:0000256" key="1">
    <source>
        <dbReference type="SAM" id="Phobius"/>
    </source>
</evidence>
<keyword evidence="1" id="KW-0812">Transmembrane</keyword>
<dbReference type="AlphaFoldDB" id="A0A1H6EXM7"/>
<accession>A0A1H6EXM7</accession>
<gene>
    <name evidence="2" type="ORF">SAMN05444920_121133</name>
</gene>
<sequence>MKQDTDRVVARFAAPPVTGVSEGARALMHEIMTNEPAPAPVRARRLPSLRLAIPAGALLAGGAVAVTWLLPASPAAALDIKEENGYYVIEVKDLYANPKIYEEQLRAASLDITLRVIPATAAFEGQVFPTSPDNQYLTEIKGIYPPGPCERVDGCAIGVKIPMNFKGTANIDVSRKARPGEKYESTTSFAAKGEPMHCVPYRNKTVPEVRALLKERGVRVSEYVDGDLVGKDDGSGIMSSAPDTWRVFGGALSEPGVATLFVLEKPEAEEKIAMFNKKYQQMNGCSVS</sequence>
<name>A0A1H6EXM7_9ACTN</name>
<evidence type="ECO:0000313" key="2">
    <source>
        <dbReference type="EMBL" id="SEH01685.1"/>
    </source>
</evidence>
<proteinExistence type="predicted"/>
<dbReference type="RefSeq" id="WP_103962764.1">
    <property type="nucleotide sequence ID" value="NZ_FNVT01000021.1"/>
</dbReference>
<evidence type="ECO:0000313" key="3">
    <source>
        <dbReference type="Proteomes" id="UP000236732"/>
    </source>
</evidence>
<keyword evidence="1" id="KW-1133">Transmembrane helix</keyword>
<dbReference type="OrthoDB" id="3826074at2"/>
<keyword evidence="3" id="KW-1185">Reference proteome</keyword>